<evidence type="ECO:0000313" key="1">
    <source>
        <dbReference type="EMBL" id="RUP15610.1"/>
    </source>
</evidence>
<dbReference type="Proteomes" id="UP000268093">
    <property type="component" value="Unassembled WGS sequence"/>
</dbReference>
<gene>
    <name evidence="1" type="ORF">BC936DRAFT_139588</name>
</gene>
<organism evidence="1 2">
    <name type="scientific">Jimgerdemannia flammicorona</name>
    <dbReference type="NCBI Taxonomy" id="994334"/>
    <lineage>
        <taxon>Eukaryota</taxon>
        <taxon>Fungi</taxon>
        <taxon>Fungi incertae sedis</taxon>
        <taxon>Mucoromycota</taxon>
        <taxon>Mucoromycotina</taxon>
        <taxon>Endogonomycetes</taxon>
        <taxon>Endogonales</taxon>
        <taxon>Endogonaceae</taxon>
        <taxon>Jimgerdemannia</taxon>
    </lineage>
</organism>
<dbReference type="EMBL" id="RBNI01015379">
    <property type="protein sequence ID" value="RUP15610.1"/>
    <property type="molecule type" value="Genomic_DNA"/>
</dbReference>
<dbReference type="AlphaFoldDB" id="A0A433B9L7"/>
<sequence length="91" mass="10473">WPSVADIPALPAQYLYITEEVLEVSFDSLGIDLSKYQKYIEMEEDNDDFEEDGEGGGTWAGEAYEKQKLPKGVDRAFKQFTERMAQWPEQC</sequence>
<dbReference type="OrthoDB" id="443682at2759"/>
<evidence type="ECO:0000313" key="2">
    <source>
        <dbReference type="Proteomes" id="UP000268093"/>
    </source>
</evidence>
<feature type="non-terminal residue" evidence="1">
    <location>
        <position position="91"/>
    </location>
</feature>
<name>A0A433B9L7_9FUNG</name>
<comment type="caution">
    <text evidence="1">The sequence shown here is derived from an EMBL/GenBank/DDBJ whole genome shotgun (WGS) entry which is preliminary data.</text>
</comment>
<keyword evidence="2" id="KW-1185">Reference proteome</keyword>
<accession>A0A433B9L7</accession>
<feature type="non-terminal residue" evidence="1">
    <location>
        <position position="1"/>
    </location>
</feature>
<proteinExistence type="predicted"/>
<reference evidence="1 2" key="1">
    <citation type="journal article" date="2018" name="New Phytol.">
        <title>Phylogenomics of Endogonaceae and evolution of mycorrhizas within Mucoromycota.</title>
        <authorList>
            <person name="Chang Y."/>
            <person name="Desiro A."/>
            <person name="Na H."/>
            <person name="Sandor L."/>
            <person name="Lipzen A."/>
            <person name="Clum A."/>
            <person name="Barry K."/>
            <person name="Grigoriev I.V."/>
            <person name="Martin F.M."/>
            <person name="Stajich J.E."/>
            <person name="Smith M.E."/>
            <person name="Bonito G."/>
            <person name="Spatafora J.W."/>
        </authorList>
    </citation>
    <scope>NUCLEOTIDE SEQUENCE [LARGE SCALE GENOMIC DNA]</scope>
    <source>
        <strain evidence="1 2">GMNB39</strain>
    </source>
</reference>
<protein>
    <submittedName>
        <fullName evidence="1">Uncharacterized protein</fullName>
    </submittedName>
</protein>